<sequence length="192" mass="21226">MADSFDVDGLYVDGNDPDAHALERGLPSVTVDFDVEKYDPEDGEVKYVEGSGLGGWAIFVGLYSDAQIDSLIEGCRTGGHDIGIFNYENKTVSPCYFPCDAKNLRKTFPAPIHLGCPREEKEEKHLWLTCEPTEHLVVVGQEYDPEDKDVKYVEGSSLDGWALFVGLYSNAIALPAAEFSKLNPNSIVSRMR</sequence>
<accession>A0A5A7PSY5</accession>
<dbReference type="AlphaFoldDB" id="A0A5A7PSY5"/>
<dbReference type="EMBL" id="BKCP01005017">
    <property type="protein sequence ID" value="GER35751.1"/>
    <property type="molecule type" value="Genomic_DNA"/>
</dbReference>
<proteinExistence type="predicted"/>
<protein>
    <submittedName>
        <fullName evidence="1">Alpha-1A adrenergic receptor</fullName>
    </submittedName>
</protein>
<organism evidence="1 2">
    <name type="scientific">Striga asiatica</name>
    <name type="common">Asiatic witchweed</name>
    <name type="synonym">Buchnera asiatica</name>
    <dbReference type="NCBI Taxonomy" id="4170"/>
    <lineage>
        <taxon>Eukaryota</taxon>
        <taxon>Viridiplantae</taxon>
        <taxon>Streptophyta</taxon>
        <taxon>Embryophyta</taxon>
        <taxon>Tracheophyta</taxon>
        <taxon>Spermatophyta</taxon>
        <taxon>Magnoliopsida</taxon>
        <taxon>eudicotyledons</taxon>
        <taxon>Gunneridae</taxon>
        <taxon>Pentapetalae</taxon>
        <taxon>asterids</taxon>
        <taxon>lamiids</taxon>
        <taxon>Lamiales</taxon>
        <taxon>Orobanchaceae</taxon>
        <taxon>Buchnereae</taxon>
        <taxon>Striga</taxon>
    </lineage>
</organism>
<keyword evidence="2" id="KW-1185">Reference proteome</keyword>
<keyword evidence="1" id="KW-0675">Receptor</keyword>
<evidence type="ECO:0000313" key="2">
    <source>
        <dbReference type="Proteomes" id="UP000325081"/>
    </source>
</evidence>
<dbReference type="Proteomes" id="UP000325081">
    <property type="component" value="Unassembled WGS sequence"/>
</dbReference>
<comment type="caution">
    <text evidence="1">The sequence shown here is derived from an EMBL/GenBank/DDBJ whole genome shotgun (WGS) entry which is preliminary data.</text>
</comment>
<name>A0A5A7PSY5_STRAF</name>
<reference evidence="2" key="1">
    <citation type="journal article" date="2019" name="Curr. Biol.">
        <title>Genome Sequence of Striga asiatica Provides Insight into the Evolution of Plant Parasitism.</title>
        <authorList>
            <person name="Yoshida S."/>
            <person name="Kim S."/>
            <person name="Wafula E.K."/>
            <person name="Tanskanen J."/>
            <person name="Kim Y.M."/>
            <person name="Honaas L."/>
            <person name="Yang Z."/>
            <person name="Spallek T."/>
            <person name="Conn C.E."/>
            <person name="Ichihashi Y."/>
            <person name="Cheong K."/>
            <person name="Cui S."/>
            <person name="Der J.P."/>
            <person name="Gundlach H."/>
            <person name="Jiao Y."/>
            <person name="Hori C."/>
            <person name="Ishida J.K."/>
            <person name="Kasahara H."/>
            <person name="Kiba T."/>
            <person name="Kim M.S."/>
            <person name="Koo N."/>
            <person name="Laohavisit A."/>
            <person name="Lee Y.H."/>
            <person name="Lumba S."/>
            <person name="McCourt P."/>
            <person name="Mortimer J.C."/>
            <person name="Mutuku J.M."/>
            <person name="Nomura T."/>
            <person name="Sasaki-Sekimoto Y."/>
            <person name="Seto Y."/>
            <person name="Wang Y."/>
            <person name="Wakatake T."/>
            <person name="Sakakibara H."/>
            <person name="Demura T."/>
            <person name="Yamaguchi S."/>
            <person name="Yoneyama K."/>
            <person name="Manabe R.I."/>
            <person name="Nelson D.C."/>
            <person name="Schulman A.H."/>
            <person name="Timko M.P."/>
            <person name="dePamphilis C.W."/>
            <person name="Choi D."/>
            <person name="Shirasu K."/>
        </authorList>
    </citation>
    <scope>NUCLEOTIDE SEQUENCE [LARGE SCALE GENOMIC DNA]</scope>
    <source>
        <strain evidence="2">cv. UVA1</strain>
    </source>
</reference>
<gene>
    <name evidence="1" type="ORF">STAS_12051</name>
</gene>
<evidence type="ECO:0000313" key="1">
    <source>
        <dbReference type="EMBL" id="GER35751.1"/>
    </source>
</evidence>
<dbReference type="OrthoDB" id="900104at2759"/>